<dbReference type="InterPro" id="IPR036951">
    <property type="entry name" value="ArAA_hydroxylase_sf"/>
</dbReference>
<evidence type="ECO:0000313" key="15">
    <source>
        <dbReference type="EMBL" id="SDG04695.1"/>
    </source>
</evidence>
<dbReference type="InterPro" id="IPR005960">
    <property type="entry name" value="Phe-4-hydroxylase_mono"/>
</dbReference>
<evidence type="ECO:0000256" key="5">
    <source>
        <dbReference type="ARBA" id="ARBA00011995"/>
    </source>
</evidence>
<feature type="binding site" evidence="13">
    <location>
        <position position="132"/>
    </location>
    <ligand>
        <name>Fe cation</name>
        <dbReference type="ChEBI" id="CHEBI:24875"/>
    </ligand>
</feature>
<evidence type="ECO:0000256" key="13">
    <source>
        <dbReference type="PIRSR" id="PIRSR601273-2"/>
    </source>
</evidence>
<dbReference type="CDD" id="cd03348">
    <property type="entry name" value="pro_PheOH"/>
    <property type="match status" value="1"/>
</dbReference>
<evidence type="ECO:0000256" key="4">
    <source>
        <dbReference type="ARBA" id="ARBA00009712"/>
    </source>
</evidence>
<dbReference type="GO" id="GO:0006559">
    <property type="term" value="P:L-phenylalanine catabolic process"/>
    <property type="evidence" value="ECO:0007669"/>
    <property type="project" value="UniProtKB-UniPathway"/>
</dbReference>
<evidence type="ECO:0000256" key="12">
    <source>
        <dbReference type="ARBA" id="ARBA00029922"/>
    </source>
</evidence>
<evidence type="ECO:0000313" key="16">
    <source>
        <dbReference type="Proteomes" id="UP000198615"/>
    </source>
</evidence>
<comment type="caution">
    <text evidence="15">The sequence shown here is derived from an EMBL/GenBank/DDBJ whole genome shotgun (WGS) entry which is preliminary data.</text>
</comment>
<gene>
    <name evidence="15" type="ORF">SAMN05660686_03195</name>
</gene>
<proteinExistence type="inferred from homology"/>
<dbReference type="InterPro" id="IPR001273">
    <property type="entry name" value="ArAA_hydroxylase"/>
</dbReference>
<keyword evidence="16" id="KW-1185">Reference proteome</keyword>
<dbReference type="PRINTS" id="PR00372">
    <property type="entry name" value="FYWHYDRXLASE"/>
</dbReference>
<dbReference type="GO" id="GO:0005506">
    <property type="term" value="F:iron ion binding"/>
    <property type="evidence" value="ECO:0007669"/>
    <property type="project" value="InterPro"/>
</dbReference>
<dbReference type="AlphaFoldDB" id="A0A8G2BJF9"/>
<dbReference type="InterPro" id="IPR036329">
    <property type="entry name" value="Aro-AA_hydroxylase_C_sf"/>
</dbReference>
<keyword evidence="10" id="KW-0503">Monooxygenase</keyword>
<evidence type="ECO:0000256" key="11">
    <source>
        <dbReference type="ARBA" id="ARBA00023232"/>
    </source>
</evidence>
<keyword evidence="8" id="KW-0560">Oxidoreductase</keyword>
<evidence type="ECO:0000256" key="9">
    <source>
        <dbReference type="ARBA" id="ARBA00023004"/>
    </source>
</evidence>
<accession>A0A8G2BJF9</accession>
<evidence type="ECO:0000256" key="8">
    <source>
        <dbReference type="ARBA" id="ARBA00023002"/>
    </source>
</evidence>
<dbReference type="OrthoDB" id="9780502at2"/>
<comment type="similarity">
    <text evidence="4">Belongs to the biopterin-dependent aromatic amino acid hydroxylase family.</text>
</comment>
<evidence type="ECO:0000259" key="14">
    <source>
        <dbReference type="PROSITE" id="PS51410"/>
    </source>
</evidence>
<evidence type="ECO:0000256" key="7">
    <source>
        <dbReference type="ARBA" id="ARBA00022723"/>
    </source>
</evidence>
<dbReference type="GO" id="GO:0004505">
    <property type="term" value="F:phenylalanine 4-monooxygenase activity"/>
    <property type="evidence" value="ECO:0007669"/>
    <property type="project" value="UniProtKB-EC"/>
</dbReference>
<dbReference type="RefSeq" id="WP_093151702.1">
    <property type="nucleotide sequence ID" value="NZ_FNBW01000009.1"/>
</dbReference>
<dbReference type="UniPathway" id="UPA00139">
    <property type="reaction ID" value="UER00337"/>
</dbReference>
<dbReference type="Proteomes" id="UP000198615">
    <property type="component" value="Unassembled WGS sequence"/>
</dbReference>
<dbReference type="InterPro" id="IPR018301">
    <property type="entry name" value="ArAA_hydroxylase_Fe/CU_BS"/>
</dbReference>
<keyword evidence="11" id="KW-0585">Phenylalanine catabolism</keyword>
<feature type="binding site" evidence="13">
    <location>
        <position position="137"/>
    </location>
    <ligand>
        <name>Fe cation</name>
        <dbReference type="ChEBI" id="CHEBI:24875"/>
    </ligand>
</feature>
<reference evidence="15 16" key="1">
    <citation type="submission" date="2016-10" db="EMBL/GenBank/DDBJ databases">
        <authorList>
            <person name="Varghese N."/>
            <person name="Submissions S."/>
        </authorList>
    </citation>
    <scope>NUCLEOTIDE SEQUENCE [LARGE SCALE GENOMIC DNA]</scope>
    <source>
        <strain evidence="15 16">DSM 18839</strain>
    </source>
</reference>
<evidence type="ECO:0000256" key="3">
    <source>
        <dbReference type="ARBA" id="ARBA00005088"/>
    </source>
</evidence>
<dbReference type="SUPFAM" id="SSF56534">
    <property type="entry name" value="Aromatic aminoacid monoxygenases, catalytic and oligomerization domains"/>
    <property type="match status" value="1"/>
</dbReference>
<name>A0A8G2BJF9_9PROT</name>
<comment type="cofactor">
    <cofactor evidence="2 13">
        <name>Fe(2+)</name>
        <dbReference type="ChEBI" id="CHEBI:29033"/>
    </cofactor>
</comment>
<comment type="catalytic activity">
    <reaction evidence="1">
        <text>(6R)-L-erythro-5,6,7,8-tetrahydrobiopterin + L-phenylalanine + O2 = (4aS,6R)-4a-hydroxy-L-erythro-5,6,7,8-tetrahydrobiopterin + L-tyrosine</text>
        <dbReference type="Rhea" id="RHEA:20273"/>
        <dbReference type="ChEBI" id="CHEBI:15379"/>
        <dbReference type="ChEBI" id="CHEBI:15642"/>
        <dbReference type="ChEBI" id="CHEBI:58095"/>
        <dbReference type="ChEBI" id="CHEBI:58315"/>
        <dbReference type="ChEBI" id="CHEBI:59560"/>
        <dbReference type="EC" id="1.14.16.1"/>
    </reaction>
</comment>
<feature type="binding site" evidence="13">
    <location>
        <position position="178"/>
    </location>
    <ligand>
        <name>Fe cation</name>
        <dbReference type="ChEBI" id="CHEBI:24875"/>
    </ligand>
</feature>
<dbReference type="NCBIfam" id="TIGR01267">
    <property type="entry name" value="Phe4hydrox_mono"/>
    <property type="match status" value="1"/>
</dbReference>
<dbReference type="PROSITE" id="PS00367">
    <property type="entry name" value="BH4_AAA_HYDROXYL_1"/>
    <property type="match status" value="1"/>
</dbReference>
<evidence type="ECO:0000256" key="1">
    <source>
        <dbReference type="ARBA" id="ARBA00001060"/>
    </source>
</evidence>
<dbReference type="InterPro" id="IPR019774">
    <property type="entry name" value="Aromatic-AA_hydroxylase_C"/>
</dbReference>
<sequence length="293" mass="32980">MPVEIHRDMAGLKADFTIDQHWDAYTDEEHATWRVLAERQVPLLKDRVVPEFLAHVDALSMGNGMNGGGGVPDFRRLNEVLEAETGWTVVAVPGLVPDAVFFDHLANRRFPATCFIRSMDELDYLEEPDVFHDVFGHVPLLLDPVYADYMQEYGKGGLKADGQGALRRLARLYWYTVEFGLTKSEDGLRIFGAGIASSKGETVFALDDPSPNRIGFDLERVMRTDYRIDDFQETYFVIDGFEALRRATEVDFTPIYARMEAEPDLAPDDVLDTDTVLHRGTGRYHAGKGRATA</sequence>
<dbReference type="EMBL" id="FNBW01000009">
    <property type="protein sequence ID" value="SDG04695.1"/>
    <property type="molecule type" value="Genomic_DNA"/>
</dbReference>
<dbReference type="NCBIfam" id="NF008877">
    <property type="entry name" value="PRK11913.1-2"/>
    <property type="match status" value="1"/>
</dbReference>
<keyword evidence="9 13" id="KW-0408">Iron</keyword>
<dbReference type="Pfam" id="PF00351">
    <property type="entry name" value="Biopterin_H"/>
    <property type="match status" value="1"/>
</dbReference>
<dbReference type="Gene3D" id="1.10.800.10">
    <property type="entry name" value="Aromatic amino acid hydroxylase"/>
    <property type="match status" value="1"/>
</dbReference>
<dbReference type="PANTHER" id="PTHR11473:SF24">
    <property type="entry name" value="PHENYLALANINE-4-HYDROXYLASE"/>
    <property type="match status" value="1"/>
</dbReference>
<feature type="domain" description="Biopterin-dependent aromatic amino acid hydroxylase family profile" evidence="14">
    <location>
        <begin position="1"/>
        <end position="293"/>
    </location>
</feature>
<dbReference type="EC" id="1.14.16.1" evidence="5"/>
<evidence type="ECO:0000256" key="2">
    <source>
        <dbReference type="ARBA" id="ARBA00001954"/>
    </source>
</evidence>
<evidence type="ECO:0000256" key="10">
    <source>
        <dbReference type="ARBA" id="ARBA00023033"/>
    </source>
</evidence>
<protein>
    <recommendedName>
        <fullName evidence="6">Phenylalanine-4-hydroxylase</fullName>
        <ecNumber evidence="5">1.14.16.1</ecNumber>
    </recommendedName>
    <alternativeName>
        <fullName evidence="12">Phe-4-monooxygenase</fullName>
    </alternativeName>
</protein>
<dbReference type="PANTHER" id="PTHR11473">
    <property type="entry name" value="AROMATIC AMINO ACID HYDROXYLASE"/>
    <property type="match status" value="1"/>
</dbReference>
<dbReference type="PROSITE" id="PS51410">
    <property type="entry name" value="BH4_AAA_HYDROXYL_2"/>
    <property type="match status" value="1"/>
</dbReference>
<comment type="pathway">
    <text evidence="3">Amino-acid degradation; L-phenylalanine degradation; acetoacetate and fumarate from L-phenylalanine: step 1/6.</text>
</comment>
<evidence type="ECO:0000256" key="6">
    <source>
        <dbReference type="ARBA" id="ARBA00020276"/>
    </source>
</evidence>
<organism evidence="15 16">
    <name type="scientific">Thalassobaculum litoreum DSM 18839</name>
    <dbReference type="NCBI Taxonomy" id="1123362"/>
    <lineage>
        <taxon>Bacteria</taxon>
        <taxon>Pseudomonadati</taxon>
        <taxon>Pseudomonadota</taxon>
        <taxon>Alphaproteobacteria</taxon>
        <taxon>Rhodospirillales</taxon>
        <taxon>Thalassobaculaceae</taxon>
        <taxon>Thalassobaculum</taxon>
    </lineage>
</organism>
<keyword evidence="7 13" id="KW-0479">Metal-binding</keyword>